<dbReference type="Gene3D" id="2.60.40.790">
    <property type="match status" value="1"/>
</dbReference>
<name>A0AAW1R423_9CHLO</name>
<sequence length="674" mass="71363">MALAPFSTSILDDFFSPFGLMAGFRPGSSQLAPVEQRTGTQPILRGIPLDIIETDKEFEIKADLPGLDKNNVKLRVEKDEEQDKEEEVEGVKVHRLERTKQFAVRAVRLPESTDTENIQGKYKNGVLTLKIPKSEQKARKKEITLEQASPERVRPRPLQLCIFDDRRGQEEGHEADKVLAFFPPDTRPNDQAAAVGLVQAMLAFSSIFSADVPCEAMHAEHSRWVLRQGEPHIWLLLVAERAWHSSPCGEEALRTLLAQLHSLLVLLLGPLQRLLNQDQSGAAVRAALRGPVATWCERLASGRGPDFAPLHSPLSAREVAPTLELPRPLLASMQALLSALLVLPSPSAIPGPSPVAGALLYHEHWLLRSTLPLEDTAAVHRLAAAALLPAVRAAVQPTIGARLGVTLWGRGGGRQGRSLLDRRAWQLLPSGFLVLAPREEAAAAPDDNADAEVPLVWLQGSEEHHRLLGLRAGDCLLVLLLSAESALGAAPPGTAAVGAQLCGALAQAARAPLRRLAAGAAEAAAAAARGHVQGFRYAYSDASLGTGRASPATKVATLSRDSLALAHAVRCQLDAAAAAAMAAAALKPRRAAPGGAAGDSSAGTLGRGADEPEVAEAVDVEVVARGAHDCWVAGRAAGARRLLVALEGRGEDSLLEAAGLAAGFVDANFDGLLE</sequence>
<reference evidence="6 7" key="1">
    <citation type="journal article" date="2024" name="Nat. Commun.">
        <title>Phylogenomics reveals the evolutionary origins of lichenization in chlorophyte algae.</title>
        <authorList>
            <person name="Puginier C."/>
            <person name="Libourel C."/>
            <person name="Otte J."/>
            <person name="Skaloud P."/>
            <person name="Haon M."/>
            <person name="Grisel S."/>
            <person name="Petersen M."/>
            <person name="Berrin J.G."/>
            <person name="Delaux P.M."/>
            <person name="Dal Grande F."/>
            <person name="Keller J."/>
        </authorList>
    </citation>
    <scope>NUCLEOTIDE SEQUENCE [LARGE SCALE GENOMIC DNA]</scope>
    <source>
        <strain evidence="6 7">SAG 245.80</strain>
    </source>
</reference>
<feature type="compositionally biased region" description="Low complexity" evidence="4">
    <location>
        <begin position="591"/>
        <end position="603"/>
    </location>
</feature>
<protein>
    <recommendedName>
        <fullName evidence="5">SHSP domain-containing protein</fullName>
    </recommendedName>
</protein>
<evidence type="ECO:0000313" key="7">
    <source>
        <dbReference type="Proteomes" id="UP001445335"/>
    </source>
</evidence>
<organism evidence="6 7">
    <name type="scientific">Elliptochloris bilobata</name>
    <dbReference type="NCBI Taxonomy" id="381761"/>
    <lineage>
        <taxon>Eukaryota</taxon>
        <taxon>Viridiplantae</taxon>
        <taxon>Chlorophyta</taxon>
        <taxon>core chlorophytes</taxon>
        <taxon>Trebouxiophyceae</taxon>
        <taxon>Trebouxiophyceae incertae sedis</taxon>
        <taxon>Elliptochloris clade</taxon>
        <taxon>Elliptochloris</taxon>
    </lineage>
</organism>
<comment type="similarity">
    <text evidence="1">Belongs to the CCZ1 family.</text>
</comment>
<comment type="similarity">
    <text evidence="2 3">Belongs to the small heat shock protein (HSP20) family.</text>
</comment>
<dbReference type="CDD" id="cd06464">
    <property type="entry name" value="ACD_sHsps-like"/>
    <property type="match status" value="1"/>
</dbReference>
<dbReference type="AlphaFoldDB" id="A0AAW1R423"/>
<evidence type="ECO:0000256" key="1">
    <source>
        <dbReference type="ARBA" id="ARBA00005352"/>
    </source>
</evidence>
<feature type="region of interest" description="Disordered" evidence="4">
    <location>
        <begin position="591"/>
        <end position="610"/>
    </location>
</feature>
<dbReference type="InterPro" id="IPR008978">
    <property type="entry name" value="HSP20-like_chaperone"/>
</dbReference>
<dbReference type="SUPFAM" id="SSF49764">
    <property type="entry name" value="HSP20-like chaperones"/>
    <property type="match status" value="1"/>
</dbReference>
<dbReference type="PANTHER" id="PTHR13056:SF0">
    <property type="entry name" value="VACUOLAR FUSION PROTEIN CCZ1 HOMOLOG-RELATED"/>
    <property type="match status" value="1"/>
</dbReference>
<dbReference type="InterPro" id="IPR043987">
    <property type="entry name" value="CCZ1/INTU/HSP4_longin_1"/>
</dbReference>
<dbReference type="Proteomes" id="UP001445335">
    <property type="component" value="Unassembled WGS sequence"/>
</dbReference>
<dbReference type="Pfam" id="PF19031">
    <property type="entry name" value="Intu_longin_1"/>
    <property type="match status" value="1"/>
</dbReference>
<evidence type="ECO:0000256" key="2">
    <source>
        <dbReference type="PROSITE-ProRule" id="PRU00285"/>
    </source>
</evidence>
<dbReference type="PANTHER" id="PTHR13056">
    <property type="entry name" value="VACUOLAR FUSION PROTEIN CCZ1 HOMOLOG-RELATED"/>
    <property type="match status" value="1"/>
</dbReference>
<feature type="domain" description="SHSP" evidence="5">
    <location>
        <begin position="40"/>
        <end position="148"/>
    </location>
</feature>
<dbReference type="Pfam" id="PF00011">
    <property type="entry name" value="HSP20"/>
    <property type="match status" value="1"/>
</dbReference>
<evidence type="ECO:0000313" key="6">
    <source>
        <dbReference type="EMBL" id="KAK9828403.1"/>
    </source>
</evidence>
<comment type="caution">
    <text evidence="6">The sequence shown here is derived from an EMBL/GenBank/DDBJ whole genome shotgun (WGS) entry which is preliminary data.</text>
</comment>
<proteinExistence type="inferred from homology"/>
<evidence type="ECO:0000256" key="3">
    <source>
        <dbReference type="RuleBase" id="RU003616"/>
    </source>
</evidence>
<dbReference type="InterPro" id="IPR013176">
    <property type="entry name" value="Ccz1"/>
</dbReference>
<gene>
    <name evidence="6" type="ORF">WJX81_004639</name>
</gene>
<dbReference type="InterPro" id="IPR002068">
    <property type="entry name" value="A-crystallin/Hsp20_dom"/>
</dbReference>
<dbReference type="GO" id="GO:0035658">
    <property type="term" value="C:Mon1-Ccz1 complex"/>
    <property type="evidence" value="ECO:0007669"/>
    <property type="project" value="InterPro"/>
</dbReference>
<dbReference type="EMBL" id="JALJOU010000051">
    <property type="protein sequence ID" value="KAK9828403.1"/>
    <property type="molecule type" value="Genomic_DNA"/>
</dbReference>
<dbReference type="PROSITE" id="PS01031">
    <property type="entry name" value="SHSP"/>
    <property type="match status" value="1"/>
</dbReference>
<keyword evidence="7" id="KW-1185">Reference proteome</keyword>
<evidence type="ECO:0000256" key="4">
    <source>
        <dbReference type="SAM" id="MobiDB-lite"/>
    </source>
</evidence>
<evidence type="ECO:0000259" key="5">
    <source>
        <dbReference type="PROSITE" id="PS01031"/>
    </source>
</evidence>
<dbReference type="GO" id="GO:0016192">
    <property type="term" value="P:vesicle-mediated transport"/>
    <property type="evidence" value="ECO:0007669"/>
    <property type="project" value="InterPro"/>
</dbReference>
<accession>A0AAW1R423</accession>